<keyword evidence="2" id="KW-1185">Reference proteome</keyword>
<accession>A0A343X834</accession>
<sequence>MKGEKITNGLLVIDEKIKELSALKRIVKRGEVTYRGDNREEDASKLEQAFITYGIMYNRYDHKTSIVLEIE</sequence>
<name>A0A343X834_9CAUD</name>
<evidence type="ECO:0000313" key="1">
    <source>
        <dbReference type="EMBL" id="AWG96510.1"/>
    </source>
</evidence>
<evidence type="ECO:0000313" key="2">
    <source>
        <dbReference type="Proteomes" id="UP000258330"/>
    </source>
</evidence>
<organism evidence="1 2">
    <name type="scientific">Clostridium phage CPS2</name>
    <dbReference type="NCBI Taxonomy" id="2175605"/>
    <lineage>
        <taxon>Viruses</taxon>
        <taxon>Duplodnaviria</taxon>
        <taxon>Heunggongvirae</taxon>
        <taxon>Uroviricota</taxon>
        <taxon>Caudoviricetes</taxon>
        <taxon>Guelinviridae</taxon>
        <taxon>Brucesealvirus</taxon>
        <taxon>Brucesealvirus CPS2</taxon>
    </lineage>
</organism>
<protein>
    <submittedName>
        <fullName evidence="1">Uncharacterized protein</fullName>
    </submittedName>
</protein>
<proteinExistence type="predicted"/>
<dbReference type="EMBL" id="MH248069">
    <property type="protein sequence ID" value="AWG96510.1"/>
    <property type="molecule type" value="Genomic_DNA"/>
</dbReference>
<gene>
    <name evidence="1" type="ORF">CPS2_3</name>
</gene>
<reference evidence="1 2" key="1">
    <citation type="journal article" date="2018" name="Viruses">
        <title>Clostridium perfringens Virulent Bacteriophage CPS2 and Its Thermostable Endolysin LysCPS2.</title>
        <authorList>
            <person name="Ha E."/>
            <person name="Son B."/>
            <person name="Ryu S."/>
        </authorList>
    </citation>
    <scope>NUCLEOTIDE SEQUENCE [LARGE SCALE GENOMIC DNA]</scope>
</reference>
<dbReference type="Proteomes" id="UP000258330">
    <property type="component" value="Segment"/>
</dbReference>